<proteinExistence type="inferred from homology"/>
<dbReference type="AlphaFoldDB" id="A0A1W2EN67"/>
<evidence type="ECO:0000256" key="9">
    <source>
        <dbReference type="ARBA" id="ARBA00022842"/>
    </source>
</evidence>
<dbReference type="GO" id="GO:0042314">
    <property type="term" value="F:bacteriochlorophyll binding"/>
    <property type="evidence" value="ECO:0007669"/>
    <property type="project" value="UniProtKB-KW"/>
</dbReference>
<evidence type="ECO:0000256" key="14">
    <source>
        <dbReference type="ARBA" id="ARBA00023243"/>
    </source>
</evidence>
<dbReference type="InterPro" id="IPR035889">
    <property type="entry name" value="Light-harvesting_complex"/>
</dbReference>
<feature type="domain" description="Antenna complex alpha/beta subunit" evidence="16">
    <location>
        <begin position="21"/>
        <end position="54"/>
    </location>
</feature>
<evidence type="ECO:0000256" key="2">
    <source>
        <dbReference type="ARBA" id="ARBA00004249"/>
    </source>
</evidence>
<accession>A0A1W2EN67</accession>
<keyword evidence="12" id="KW-0157">Chromophore</keyword>
<dbReference type="OrthoDB" id="7391998at2"/>
<dbReference type="InterPro" id="IPR002362">
    <property type="entry name" value="LHB-1/5"/>
</dbReference>
<keyword evidence="6" id="KW-0042">Antenna complex</keyword>
<dbReference type="GO" id="GO:0019684">
    <property type="term" value="P:photosynthesis, light reaction"/>
    <property type="evidence" value="ECO:0007669"/>
    <property type="project" value="InterPro"/>
</dbReference>
<evidence type="ECO:0000256" key="12">
    <source>
        <dbReference type="ARBA" id="ARBA00022991"/>
    </source>
</evidence>
<dbReference type="Proteomes" id="UP000192656">
    <property type="component" value="Unassembled WGS sequence"/>
</dbReference>
<keyword evidence="9" id="KW-0460">Magnesium</keyword>
<protein>
    <submittedName>
        <fullName evidence="17">Light-harvesting complex 1 beta chain</fullName>
    </submittedName>
</protein>
<dbReference type="NCBIfam" id="NF040862">
    <property type="entry name" value="pufB_517_ASD"/>
    <property type="match status" value="1"/>
</dbReference>
<dbReference type="InterPro" id="IPR000066">
    <property type="entry name" value="Antenna_a/b"/>
</dbReference>
<dbReference type="EMBL" id="FWXR01000029">
    <property type="protein sequence ID" value="SMD11139.1"/>
    <property type="molecule type" value="Genomic_DNA"/>
</dbReference>
<dbReference type="Gene3D" id="1.20.5.250">
    <property type="match status" value="1"/>
</dbReference>
<keyword evidence="11 15" id="KW-1133">Transmembrane helix</keyword>
<comment type="similarity">
    <text evidence="3">Belongs to the antenna complex beta subunit family.</text>
</comment>
<organism evidence="17 18">
    <name type="scientific">Fulvimarina manganoxydans</name>
    <dbReference type="NCBI Taxonomy" id="937218"/>
    <lineage>
        <taxon>Bacteria</taxon>
        <taxon>Pseudomonadati</taxon>
        <taxon>Pseudomonadota</taxon>
        <taxon>Alphaproteobacteria</taxon>
        <taxon>Hyphomicrobiales</taxon>
        <taxon>Aurantimonadaceae</taxon>
        <taxon>Fulvimarina</taxon>
    </lineage>
</organism>
<comment type="subcellular location">
    <subcellularLocation>
        <location evidence="2">Cell inner membrane</location>
        <topology evidence="2">Single-pass type II membrane protein</topology>
    </subcellularLocation>
</comment>
<dbReference type="GO" id="GO:0030077">
    <property type="term" value="C:plasma membrane light-harvesting complex"/>
    <property type="evidence" value="ECO:0007669"/>
    <property type="project" value="InterPro"/>
</dbReference>
<dbReference type="GO" id="GO:0046872">
    <property type="term" value="F:metal ion binding"/>
    <property type="evidence" value="ECO:0007669"/>
    <property type="project" value="UniProtKB-KW"/>
</dbReference>
<keyword evidence="10" id="KW-0076">Bacteriochlorophyll</keyword>
<keyword evidence="14" id="KW-0437">Light-harvesting polypeptide</keyword>
<evidence type="ECO:0000256" key="7">
    <source>
        <dbReference type="ARBA" id="ARBA00022692"/>
    </source>
</evidence>
<keyword evidence="18" id="KW-1185">Reference proteome</keyword>
<evidence type="ECO:0000256" key="15">
    <source>
        <dbReference type="SAM" id="Phobius"/>
    </source>
</evidence>
<evidence type="ECO:0000256" key="13">
    <source>
        <dbReference type="ARBA" id="ARBA00023136"/>
    </source>
</evidence>
<evidence type="ECO:0000256" key="8">
    <source>
        <dbReference type="ARBA" id="ARBA00022723"/>
    </source>
</evidence>
<name>A0A1W2EN67_9HYPH</name>
<evidence type="ECO:0000313" key="18">
    <source>
        <dbReference type="Proteomes" id="UP000192656"/>
    </source>
</evidence>
<keyword evidence="8" id="KW-0479">Metal-binding</keyword>
<evidence type="ECO:0000256" key="4">
    <source>
        <dbReference type="ARBA" id="ARBA00022475"/>
    </source>
</evidence>
<evidence type="ECO:0000259" key="16">
    <source>
        <dbReference type="Pfam" id="PF00556"/>
    </source>
</evidence>
<keyword evidence="13 15" id="KW-0472">Membrane</keyword>
<comment type="function">
    <text evidence="1">Antenna complexes are light-harvesting systems, which transfer the excitation energy to the reaction centers.</text>
</comment>
<evidence type="ECO:0000256" key="6">
    <source>
        <dbReference type="ARBA" id="ARBA00022549"/>
    </source>
</evidence>
<evidence type="ECO:0000256" key="5">
    <source>
        <dbReference type="ARBA" id="ARBA00022494"/>
    </source>
</evidence>
<evidence type="ECO:0000256" key="11">
    <source>
        <dbReference type="ARBA" id="ARBA00022989"/>
    </source>
</evidence>
<keyword evidence="4" id="KW-1003">Cell membrane</keyword>
<dbReference type="SUPFAM" id="SSF56918">
    <property type="entry name" value="Light-harvesting complex subunits"/>
    <property type="match status" value="1"/>
</dbReference>
<gene>
    <name evidence="17" type="ORF">SAMN06297251_1295</name>
</gene>
<evidence type="ECO:0000256" key="1">
    <source>
        <dbReference type="ARBA" id="ARBA00002455"/>
    </source>
</evidence>
<dbReference type="PRINTS" id="PR00674">
    <property type="entry name" value="LIGHTHARVSTB"/>
</dbReference>
<evidence type="ECO:0000256" key="10">
    <source>
        <dbReference type="ARBA" id="ARBA00022956"/>
    </source>
</evidence>
<dbReference type="STRING" id="937218.SAMN06297251_1295"/>
<dbReference type="Pfam" id="PF00556">
    <property type="entry name" value="LHC"/>
    <property type="match status" value="1"/>
</dbReference>
<evidence type="ECO:0000256" key="3">
    <source>
        <dbReference type="ARBA" id="ARBA00011052"/>
    </source>
</evidence>
<dbReference type="InterPro" id="IPR023624">
    <property type="entry name" value="Antenna_beta_dom_sf"/>
</dbReference>
<dbReference type="GO" id="GO:0005886">
    <property type="term" value="C:plasma membrane"/>
    <property type="evidence" value="ECO:0007669"/>
    <property type="project" value="UniProtKB-SubCell"/>
</dbReference>
<dbReference type="RefSeq" id="WP_084412569.1">
    <property type="nucleotide sequence ID" value="NZ_FWXR01000029.1"/>
</dbReference>
<sequence length="75" mass="8171">MAETPMAGSEAGTLSGLTEREAQEFNSLFVTSFLAFTGVAVLAHFLVWLWRPWLQTPDTTAASLDLVQPLLSMIS</sequence>
<feature type="transmembrane region" description="Helical" evidence="15">
    <location>
        <begin position="28"/>
        <end position="50"/>
    </location>
</feature>
<evidence type="ECO:0000313" key="17">
    <source>
        <dbReference type="EMBL" id="SMD11139.1"/>
    </source>
</evidence>
<keyword evidence="7 15" id="KW-0812">Transmembrane</keyword>
<reference evidence="17 18" key="1">
    <citation type="submission" date="2017-04" db="EMBL/GenBank/DDBJ databases">
        <authorList>
            <person name="Afonso C.L."/>
            <person name="Miller P.J."/>
            <person name="Scott M.A."/>
            <person name="Spackman E."/>
            <person name="Goraichik I."/>
            <person name="Dimitrov K.M."/>
            <person name="Suarez D.L."/>
            <person name="Swayne D.E."/>
        </authorList>
    </citation>
    <scope>NUCLEOTIDE SEQUENCE [LARGE SCALE GENOMIC DNA]</scope>
    <source>
        <strain evidence="17 18">CGMCC 1.10972</strain>
    </source>
</reference>
<keyword evidence="5" id="KW-0148">Chlorophyll</keyword>